<accession>A0ABU9HVB8</accession>
<organism evidence="2 3">
    <name type="scientific">Flavobacterium arundinis</name>
    <dbReference type="NCBI Taxonomy" id="3139143"/>
    <lineage>
        <taxon>Bacteria</taxon>
        <taxon>Pseudomonadati</taxon>
        <taxon>Bacteroidota</taxon>
        <taxon>Flavobacteriia</taxon>
        <taxon>Flavobacteriales</taxon>
        <taxon>Flavobacteriaceae</taxon>
        <taxon>Flavobacterium</taxon>
    </lineage>
</organism>
<reference evidence="2 3" key="1">
    <citation type="submission" date="2024-04" db="EMBL/GenBank/DDBJ databases">
        <title>Flavobacterium sp. DGU11 16S ribosomal RNA gene Genome sequencing and assembly.</title>
        <authorList>
            <person name="Park S."/>
        </authorList>
    </citation>
    <scope>NUCLEOTIDE SEQUENCE [LARGE SCALE GENOMIC DNA]</scope>
    <source>
        <strain evidence="2 3">DGU11</strain>
    </source>
</reference>
<dbReference type="RefSeq" id="WP_341696424.1">
    <property type="nucleotide sequence ID" value="NZ_JBBYHR010000003.1"/>
</dbReference>
<sequence>MKQILSIVAFFMISAAFAQINYQPGYFISNNGAKTECLIRNVAWKDAPVEFDYKANEGAETQKGLIKNVSEFSVESYKFKRFRASVDRSSTIMDQMSTSAVPEWKTETLFLKVLVEGKVTLYQYEDGNIVKYFFSTGDHSNAEQLLYREYKEDGVINTNTKFRQQLFNLMRDKLADTKDFENIRYRKDALSKLFVEYNGGTGEMKDLTATQNRSSVNFKITPGISMGSVTIEDRLGNGIEFDFKSKPVFRIGAEVEYIMPFNNNKWALFTDPNIQFYKNDGSQGVYNWTMQYKFIELPFGARHYMFLNNDSKLFIDIAFAAVLNVGDCYIQYNEVKRGISKSSNFAAGVGFAHKQYSAEVRYGFGRGLTDLHDTWGATYSSAGLILGYKLF</sequence>
<feature type="chain" id="PRO_5045334238" description="Outer membrane protein beta-barrel domain-containing protein" evidence="1">
    <location>
        <begin position="19"/>
        <end position="391"/>
    </location>
</feature>
<dbReference type="EMBL" id="JBBYHR010000003">
    <property type="protein sequence ID" value="MEL1244113.1"/>
    <property type="molecule type" value="Genomic_DNA"/>
</dbReference>
<feature type="signal peptide" evidence="1">
    <location>
        <begin position="1"/>
        <end position="18"/>
    </location>
</feature>
<evidence type="ECO:0008006" key="4">
    <source>
        <dbReference type="Google" id="ProtNLM"/>
    </source>
</evidence>
<evidence type="ECO:0000313" key="3">
    <source>
        <dbReference type="Proteomes" id="UP001464555"/>
    </source>
</evidence>
<keyword evidence="3" id="KW-1185">Reference proteome</keyword>
<dbReference type="Proteomes" id="UP001464555">
    <property type="component" value="Unassembled WGS sequence"/>
</dbReference>
<evidence type="ECO:0000313" key="2">
    <source>
        <dbReference type="EMBL" id="MEL1244113.1"/>
    </source>
</evidence>
<keyword evidence="1" id="KW-0732">Signal</keyword>
<comment type="caution">
    <text evidence="2">The sequence shown here is derived from an EMBL/GenBank/DDBJ whole genome shotgun (WGS) entry which is preliminary data.</text>
</comment>
<gene>
    <name evidence="2" type="ORF">AAEO56_07575</name>
</gene>
<evidence type="ECO:0000256" key="1">
    <source>
        <dbReference type="SAM" id="SignalP"/>
    </source>
</evidence>
<protein>
    <recommendedName>
        <fullName evidence="4">Outer membrane protein beta-barrel domain-containing protein</fullName>
    </recommendedName>
</protein>
<proteinExistence type="predicted"/>
<name>A0ABU9HVB8_9FLAO</name>